<gene>
    <name evidence="3" type="ORF">NCCP691_16460</name>
</gene>
<feature type="transmembrane region" description="Helical" evidence="1">
    <location>
        <begin position="55"/>
        <end position="79"/>
    </location>
</feature>
<proteinExistence type="predicted"/>
<feature type="transmembrane region" description="Helical" evidence="1">
    <location>
        <begin position="316"/>
        <end position="333"/>
    </location>
</feature>
<dbReference type="InterPro" id="IPR052728">
    <property type="entry name" value="O2_lipid_transport_reg"/>
</dbReference>
<reference evidence="3 4" key="1">
    <citation type="journal article" date="2022" name="Int. J. Syst. Evol. Microbiol.">
        <title>Noviherbaspirillum aridicola sp. nov., isolated from an arid soil in Pakistan.</title>
        <authorList>
            <person name="Khan I.U."/>
            <person name="Saqib M."/>
            <person name="Amin A."/>
            <person name="Hussain F."/>
            <person name="Li L."/>
            <person name="Liu Y.H."/>
            <person name="Fang B.Z."/>
            <person name="Ahmed I."/>
            <person name="Li W.J."/>
        </authorList>
    </citation>
    <scope>NUCLEOTIDE SEQUENCE [LARGE SCALE GENOMIC DNA]</scope>
    <source>
        <strain evidence="3 4">NCCP-691</strain>
    </source>
</reference>
<evidence type="ECO:0000313" key="3">
    <source>
        <dbReference type="EMBL" id="GIZ51632.1"/>
    </source>
</evidence>
<organism evidence="3 4">
    <name type="scientific">Noviherbaspirillum aridicola</name>
    <dbReference type="NCBI Taxonomy" id="2849687"/>
    <lineage>
        <taxon>Bacteria</taxon>
        <taxon>Pseudomonadati</taxon>
        <taxon>Pseudomonadota</taxon>
        <taxon>Betaproteobacteria</taxon>
        <taxon>Burkholderiales</taxon>
        <taxon>Oxalobacteraceae</taxon>
        <taxon>Noviherbaspirillum</taxon>
    </lineage>
</organism>
<evidence type="ECO:0000256" key="1">
    <source>
        <dbReference type="SAM" id="Phobius"/>
    </source>
</evidence>
<keyword evidence="4" id="KW-1185">Reference proteome</keyword>
<evidence type="ECO:0000259" key="2">
    <source>
        <dbReference type="Pfam" id="PF01757"/>
    </source>
</evidence>
<comment type="caution">
    <text evidence="3">The sequence shown here is derived from an EMBL/GenBank/DDBJ whole genome shotgun (WGS) entry which is preliminary data.</text>
</comment>
<feature type="transmembrane region" description="Helical" evidence="1">
    <location>
        <begin position="179"/>
        <end position="197"/>
    </location>
</feature>
<feature type="transmembrane region" description="Helical" evidence="1">
    <location>
        <begin position="203"/>
        <end position="220"/>
    </location>
</feature>
<accession>A0ABQ4Q3L6</accession>
<dbReference type="PANTHER" id="PTHR11161:SF12">
    <property type="entry name" value="ACYLTRANSFERASE 3 DOMAIN-CONTAINING PROTEIN-RELATED"/>
    <property type="match status" value="1"/>
</dbReference>
<feature type="domain" description="Acyltransferase 3" evidence="2">
    <location>
        <begin position="12"/>
        <end position="332"/>
    </location>
</feature>
<dbReference type="EMBL" id="BPMK01000006">
    <property type="protein sequence ID" value="GIZ51632.1"/>
    <property type="molecule type" value="Genomic_DNA"/>
</dbReference>
<feature type="transmembrane region" description="Helical" evidence="1">
    <location>
        <begin position="251"/>
        <end position="269"/>
    </location>
</feature>
<feature type="transmembrane region" description="Helical" evidence="1">
    <location>
        <begin position="227"/>
        <end position="245"/>
    </location>
</feature>
<keyword evidence="1" id="KW-0812">Transmembrane</keyword>
<dbReference type="Proteomes" id="UP000887222">
    <property type="component" value="Unassembled WGS sequence"/>
</dbReference>
<feature type="transmembrane region" description="Helical" evidence="1">
    <location>
        <begin position="91"/>
        <end position="108"/>
    </location>
</feature>
<keyword evidence="1" id="KW-0472">Membrane</keyword>
<name>A0ABQ4Q3L6_9BURK</name>
<dbReference type="PANTHER" id="PTHR11161">
    <property type="entry name" value="O-ACYLTRANSFERASE"/>
    <property type="match status" value="1"/>
</dbReference>
<keyword evidence="1" id="KW-1133">Transmembrane helix</keyword>
<feature type="transmembrane region" description="Helical" evidence="1">
    <location>
        <begin position="149"/>
        <end position="170"/>
    </location>
</feature>
<protein>
    <recommendedName>
        <fullName evidence="2">Acyltransferase 3 domain-containing protein</fullName>
    </recommendedName>
</protein>
<dbReference type="Pfam" id="PF01757">
    <property type="entry name" value="Acyl_transf_3"/>
    <property type="match status" value="1"/>
</dbReference>
<sequence length="362" mass="38875">MSVAAVHRLGLIDAVKAIASNLIVLHHLAFYGPMTDVAAPLLPDLFAWLAGDARIAVQAFLVLGGFLAARSLSAAPAVLLREPHWLLLRRYLKLAPPFIAAMLIAALASELARAWMQHASISAPATPQQLAAHALLLHDVLGLEALSAGAWYVAIDFQLYALLTALLWLVRAGGGGQRAAALAVMALAALSLWHLNLDPDWDVWAPYFFGSYALGALAWWACSHERAGGLLTTAVLALGGIALLVDFRSRIALALGIALLLILVFRLRLRVPGEHSAVLGFLGRISYAVFLVHFPVSLVVNAAFQRFAPRDAEVQMAGVVLAWVASLAAGYAFHRWLEVPLGRWAAGMGAQRADKPYGRRYG</sequence>
<dbReference type="InterPro" id="IPR002656">
    <property type="entry name" value="Acyl_transf_3_dom"/>
</dbReference>
<evidence type="ECO:0000313" key="4">
    <source>
        <dbReference type="Proteomes" id="UP000887222"/>
    </source>
</evidence>
<feature type="transmembrane region" description="Helical" evidence="1">
    <location>
        <begin position="281"/>
        <end position="304"/>
    </location>
</feature>
<dbReference type="RefSeq" id="WP_220807793.1">
    <property type="nucleotide sequence ID" value="NZ_BPMK01000006.1"/>
</dbReference>